<dbReference type="OrthoDB" id="8115457at2"/>
<reference evidence="3 4" key="1">
    <citation type="submission" date="2017-01" db="EMBL/GenBank/DDBJ databases">
        <authorList>
            <person name="Mah S.A."/>
            <person name="Swanson W.J."/>
            <person name="Moy G.W."/>
            <person name="Vacquier V.D."/>
        </authorList>
    </citation>
    <scope>NUCLEOTIDE SEQUENCE [LARGE SCALE GENOMIC DNA]</scope>
    <source>
        <strain evidence="3 4">DSM 29590</strain>
    </source>
</reference>
<dbReference type="RefSeq" id="WP_076530005.1">
    <property type="nucleotide sequence ID" value="NZ_CANNEL010000002.1"/>
</dbReference>
<protein>
    <submittedName>
        <fullName evidence="3">Uncharacterized protein</fullName>
    </submittedName>
</protein>
<keyword evidence="2" id="KW-0472">Membrane</keyword>
<organism evidence="3 4">
    <name type="scientific">Roseovarius nanhaiticus</name>
    <dbReference type="NCBI Taxonomy" id="573024"/>
    <lineage>
        <taxon>Bacteria</taxon>
        <taxon>Pseudomonadati</taxon>
        <taxon>Pseudomonadota</taxon>
        <taxon>Alphaproteobacteria</taxon>
        <taxon>Rhodobacterales</taxon>
        <taxon>Roseobacteraceae</taxon>
        <taxon>Roseovarius</taxon>
    </lineage>
</organism>
<feature type="transmembrane region" description="Helical" evidence="2">
    <location>
        <begin position="7"/>
        <end position="29"/>
    </location>
</feature>
<feature type="transmembrane region" description="Helical" evidence="2">
    <location>
        <begin position="49"/>
        <end position="72"/>
    </location>
</feature>
<proteinExistence type="predicted"/>
<evidence type="ECO:0000256" key="2">
    <source>
        <dbReference type="SAM" id="Phobius"/>
    </source>
</evidence>
<keyword evidence="2" id="KW-1133">Transmembrane helix</keyword>
<keyword evidence="2" id="KW-0812">Transmembrane</keyword>
<dbReference type="AlphaFoldDB" id="A0A1N7E9W2"/>
<sequence length="95" mass="10382">MPKLIRFYITHCIIGFGLAAVFTGAILWLNVANLWHLISTSDIGLMAVIVFWVLNGIVFAGAQCTVAILLMAERDDDDDEPRGGRAVPVRVAANR</sequence>
<evidence type="ECO:0000256" key="1">
    <source>
        <dbReference type="SAM" id="MobiDB-lite"/>
    </source>
</evidence>
<keyword evidence="4" id="KW-1185">Reference proteome</keyword>
<feature type="region of interest" description="Disordered" evidence="1">
    <location>
        <begin position="76"/>
        <end position="95"/>
    </location>
</feature>
<accession>A0A1N7E9W2</accession>
<dbReference type="Proteomes" id="UP000186019">
    <property type="component" value="Unassembled WGS sequence"/>
</dbReference>
<gene>
    <name evidence="3" type="ORF">SAMN05421666_0074</name>
</gene>
<evidence type="ECO:0000313" key="4">
    <source>
        <dbReference type="Proteomes" id="UP000186019"/>
    </source>
</evidence>
<dbReference type="STRING" id="573024.SAMN05216208_2060"/>
<dbReference type="EMBL" id="FTNV01000001">
    <property type="protein sequence ID" value="SIR84922.1"/>
    <property type="molecule type" value="Genomic_DNA"/>
</dbReference>
<name>A0A1N7E9W2_9RHOB</name>
<evidence type="ECO:0000313" key="3">
    <source>
        <dbReference type="EMBL" id="SIR84922.1"/>
    </source>
</evidence>